<evidence type="ECO:0000313" key="2">
    <source>
        <dbReference type="EMBL" id="KAH3819823.1"/>
    </source>
</evidence>
<dbReference type="Proteomes" id="UP000828390">
    <property type="component" value="Unassembled WGS sequence"/>
</dbReference>
<keyword evidence="3" id="KW-1185">Reference proteome</keyword>
<reference evidence="2" key="1">
    <citation type="journal article" date="2019" name="bioRxiv">
        <title>The Genome of the Zebra Mussel, Dreissena polymorpha: A Resource for Invasive Species Research.</title>
        <authorList>
            <person name="McCartney M.A."/>
            <person name="Auch B."/>
            <person name="Kono T."/>
            <person name="Mallez S."/>
            <person name="Zhang Y."/>
            <person name="Obille A."/>
            <person name="Becker A."/>
            <person name="Abrahante J.E."/>
            <person name="Garbe J."/>
            <person name="Badalamenti J.P."/>
            <person name="Herman A."/>
            <person name="Mangelson H."/>
            <person name="Liachko I."/>
            <person name="Sullivan S."/>
            <person name="Sone E.D."/>
            <person name="Koren S."/>
            <person name="Silverstein K.A.T."/>
            <person name="Beckman K.B."/>
            <person name="Gohl D.M."/>
        </authorList>
    </citation>
    <scope>NUCLEOTIDE SEQUENCE</scope>
    <source>
        <strain evidence="2">Duluth1</strain>
        <tissue evidence="2">Whole animal</tissue>
    </source>
</reference>
<protein>
    <submittedName>
        <fullName evidence="2">Uncharacterized protein</fullName>
    </submittedName>
</protein>
<feature type="region of interest" description="Disordered" evidence="1">
    <location>
        <begin position="70"/>
        <end position="97"/>
    </location>
</feature>
<reference evidence="2" key="2">
    <citation type="submission" date="2020-11" db="EMBL/GenBank/DDBJ databases">
        <authorList>
            <person name="McCartney M.A."/>
            <person name="Auch B."/>
            <person name="Kono T."/>
            <person name="Mallez S."/>
            <person name="Becker A."/>
            <person name="Gohl D.M."/>
            <person name="Silverstein K.A.T."/>
            <person name="Koren S."/>
            <person name="Bechman K.B."/>
            <person name="Herman A."/>
            <person name="Abrahante J.E."/>
            <person name="Garbe J."/>
        </authorList>
    </citation>
    <scope>NUCLEOTIDE SEQUENCE</scope>
    <source>
        <strain evidence="2">Duluth1</strain>
        <tissue evidence="2">Whole animal</tissue>
    </source>
</reference>
<evidence type="ECO:0000313" key="3">
    <source>
        <dbReference type="Proteomes" id="UP000828390"/>
    </source>
</evidence>
<accession>A0A9D4GQB7</accession>
<gene>
    <name evidence="2" type="ORF">DPMN_121566</name>
</gene>
<feature type="region of interest" description="Disordered" evidence="1">
    <location>
        <begin position="169"/>
        <end position="217"/>
    </location>
</feature>
<organism evidence="2 3">
    <name type="scientific">Dreissena polymorpha</name>
    <name type="common">Zebra mussel</name>
    <name type="synonym">Mytilus polymorpha</name>
    <dbReference type="NCBI Taxonomy" id="45954"/>
    <lineage>
        <taxon>Eukaryota</taxon>
        <taxon>Metazoa</taxon>
        <taxon>Spiralia</taxon>
        <taxon>Lophotrochozoa</taxon>
        <taxon>Mollusca</taxon>
        <taxon>Bivalvia</taxon>
        <taxon>Autobranchia</taxon>
        <taxon>Heteroconchia</taxon>
        <taxon>Euheterodonta</taxon>
        <taxon>Imparidentia</taxon>
        <taxon>Neoheterodontei</taxon>
        <taxon>Myida</taxon>
        <taxon>Dreissenoidea</taxon>
        <taxon>Dreissenidae</taxon>
        <taxon>Dreissena</taxon>
    </lineage>
</organism>
<dbReference type="EMBL" id="JAIWYP010000005">
    <property type="protein sequence ID" value="KAH3819823.1"/>
    <property type="molecule type" value="Genomic_DNA"/>
</dbReference>
<comment type="caution">
    <text evidence="2">The sequence shown here is derived from an EMBL/GenBank/DDBJ whole genome shotgun (WGS) entry which is preliminary data.</text>
</comment>
<proteinExistence type="predicted"/>
<dbReference type="AlphaFoldDB" id="A0A9D4GQB7"/>
<feature type="compositionally biased region" description="Polar residues" evidence="1">
    <location>
        <begin position="70"/>
        <end position="89"/>
    </location>
</feature>
<name>A0A9D4GQB7_DREPO</name>
<evidence type="ECO:0000256" key="1">
    <source>
        <dbReference type="SAM" id="MobiDB-lite"/>
    </source>
</evidence>
<sequence length="278" mass="30216">MDFIEKVRDTATECYENTKDGIVTCIEKIQCSSRTLFKSFLNLATYASSGLDDAELFGNINKAAKHANNSNGAMLTKTPQPTRNKQRNLGTCVPRDELPSILGTPSNGSWMFTAASVEISSLKHSKININAETSCNKTAVKIWTGQEAQKTDDSSVSNAIRSSSFIPVKASPHNISSSSTTSAGRTNKGVPHSPSPSTFSAESTAKRRKRPPPDLDACALVGYDPATVLTHYTKSPLERTTSVDKPHLRRLKRILANSQSTVAVAAYWKLKAVAKRRN</sequence>